<dbReference type="GO" id="GO:0004479">
    <property type="term" value="F:methionyl-tRNA formyltransferase activity"/>
    <property type="evidence" value="ECO:0007669"/>
    <property type="project" value="TreeGrafter"/>
</dbReference>
<dbReference type="eggNOG" id="COG0223">
    <property type="taxonomic scope" value="Bacteria"/>
</dbReference>
<dbReference type="STRING" id="1824.SAMN05444423_104390"/>
<dbReference type="PANTHER" id="PTHR11138:SF5">
    <property type="entry name" value="METHIONYL-TRNA FORMYLTRANSFERASE, MITOCHONDRIAL"/>
    <property type="match status" value="1"/>
</dbReference>
<dbReference type="InterPro" id="IPR002376">
    <property type="entry name" value="Formyl_transf_N"/>
</dbReference>
<evidence type="ECO:0000259" key="1">
    <source>
        <dbReference type="Pfam" id="PF00551"/>
    </source>
</evidence>
<dbReference type="EMBL" id="BAFO02000034">
    <property type="protein sequence ID" value="GAD87314.1"/>
    <property type="molecule type" value="Genomic_DNA"/>
</dbReference>
<organism evidence="2 3">
    <name type="scientific">Nocardia asteroides NBRC 15531</name>
    <dbReference type="NCBI Taxonomy" id="1110697"/>
    <lineage>
        <taxon>Bacteria</taxon>
        <taxon>Bacillati</taxon>
        <taxon>Actinomycetota</taxon>
        <taxon>Actinomycetes</taxon>
        <taxon>Mycobacteriales</taxon>
        <taxon>Nocardiaceae</taxon>
        <taxon>Nocardia</taxon>
    </lineage>
</organism>
<reference evidence="2 3" key="1">
    <citation type="journal article" date="2014" name="BMC Genomics">
        <title>Genome based analysis of type-I polyketide synthase and nonribosomal peptide synthetase gene clusters in seven strains of five representative Nocardia species.</title>
        <authorList>
            <person name="Komaki H."/>
            <person name="Ichikawa N."/>
            <person name="Hosoyama A."/>
            <person name="Takahashi-Nakaguchi A."/>
            <person name="Matsuzawa T."/>
            <person name="Suzuki K."/>
            <person name="Fujita N."/>
            <person name="Gonoi T."/>
        </authorList>
    </citation>
    <scope>NUCLEOTIDE SEQUENCE [LARGE SCALE GENOMIC DNA]</scope>
    <source>
        <strain evidence="2 3">NBRC 15531</strain>
    </source>
</reference>
<sequence>MSEYRIALFTVECAQTGAAMAEIVARHPEVRMIVTSDVTRPARGSAAQQAVQHIRRSGLGFAGYLLSSFQFYNAWLSFDRVRSAVTRGERDRLSVAELCAQNGLRHIHSQNVNGADVIEAMRAEGIDLIVIYWFDQILKQRVIDLPAHGVVNLHAAPLPVCRGLWPVLFSAIENDRKFGITAHLIEDEQIDAGPIIGQLSVADTGRSVLYQDDIVNRSGTELLSAVLADLPSAIAAGRHQSGGSYFSHPERAQIAAGSRRGISLTALRDMVDVYRSKGSLDAEFTVVPGVPADTDPVAGR</sequence>
<accession>U5EQE3</accession>
<protein>
    <recommendedName>
        <fullName evidence="1">Formyl transferase N-terminal domain-containing protein</fullName>
    </recommendedName>
</protein>
<proteinExistence type="predicted"/>
<evidence type="ECO:0000313" key="2">
    <source>
        <dbReference type="EMBL" id="GAD87314.1"/>
    </source>
</evidence>
<dbReference type="Proteomes" id="UP000017048">
    <property type="component" value="Unassembled WGS sequence"/>
</dbReference>
<dbReference type="Gene3D" id="3.40.50.12230">
    <property type="match status" value="1"/>
</dbReference>
<evidence type="ECO:0000313" key="3">
    <source>
        <dbReference type="Proteomes" id="UP000017048"/>
    </source>
</evidence>
<dbReference type="GeneID" id="91516023"/>
<dbReference type="GO" id="GO:0005829">
    <property type="term" value="C:cytosol"/>
    <property type="evidence" value="ECO:0007669"/>
    <property type="project" value="TreeGrafter"/>
</dbReference>
<dbReference type="InterPro" id="IPR036477">
    <property type="entry name" value="Formyl_transf_N_sf"/>
</dbReference>
<dbReference type="RefSeq" id="WP_022567230.1">
    <property type="nucleotide sequence ID" value="NZ_BAFO02000034.1"/>
</dbReference>
<dbReference type="Pfam" id="PF00551">
    <property type="entry name" value="Formyl_trans_N"/>
    <property type="match status" value="1"/>
</dbReference>
<keyword evidence="3" id="KW-1185">Reference proteome</keyword>
<dbReference type="AlphaFoldDB" id="U5EQE3"/>
<dbReference type="PANTHER" id="PTHR11138">
    <property type="entry name" value="METHIONYL-TRNA FORMYLTRANSFERASE"/>
    <property type="match status" value="1"/>
</dbReference>
<dbReference type="SUPFAM" id="SSF53328">
    <property type="entry name" value="Formyltransferase"/>
    <property type="match status" value="1"/>
</dbReference>
<comment type="caution">
    <text evidence="2">The sequence shown here is derived from an EMBL/GenBank/DDBJ whole genome shotgun (WGS) entry which is preliminary data.</text>
</comment>
<name>U5EQE3_NOCAS</name>
<feature type="domain" description="Formyl transferase N-terminal" evidence="1">
    <location>
        <begin position="95"/>
        <end position="201"/>
    </location>
</feature>
<gene>
    <name evidence="2" type="ORF">NCAST_34_04440</name>
</gene>